<dbReference type="HAMAP" id="MF_00849">
    <property type="entry name" value="BipA"/>
    <property type="match status" value="1"/>
</dbReference>
<comment type="catalytic activity">
    <reaction evidence="2">
        <text>GTP + H2O = GDP + phosphate + H(+)</text>
        <dbReference type="Rhea" id="RHEA:19669"/>
        <dbReference type="ChEBI" id="CHEBI:15377"/>
        <dbReference type="ChEBI" id="CHEBI:15378"/>
        <dbReference type="ChEBI" id="CHEBI:37565"/>
        <dbReference type="ChEBI" id="CHEBI:43474"/>
        <dbReference type="ChEBI" id="CHEBI:58189"/>
    </reaction>
</comment>
<dbReference type="FunFam" id="3.30.70.240:FF:000002">
    <property type="entry name" value="GTP-binding protein TypA"/>
    <property type="match status" value="1"/>
</dbReference>
<feature type="domain" description="Tr-type G" evidence="3">
    <location>
        <begin position="5"/>
        <end position="200"/>
    </location>
</feature>
<protein>
    <recommendedName>
        <fullName evidence="2">Large ribosomal subunit assembly factor BipA</fullName>
        <ecNumber evidence="2">3.6.5.-</ecNumber>
    </recommendedName>
    <alternativeName>
        <fullName evidence="2">GTP-binding protein BipA</fullName>
    </alternativeName>
</protein>
<dbReference type="InterPro" id="IPR048876">
    <property type="entry name" value="BipA_C"/>
</dbReference>
<keyword evidence="1 2" id="KW-0342">GTP-binding</keyword>
<dbReference type="Gene3D" id="3.30.70.870">
    <property type="entry name" value="Elongation Factor G (Translational Gtpase), domain 3"/>
    <property type="match status" value="1"/>
</dbReference>
<organism evidence="4 5">
    <name type="scientific">Syntrophobacter fumaroxidans (strain DSM 10017 / MPOB)</name>
    <dbReference type="NCBI Taxonomy" id="335543"/>
    <lineage>
        <taxon>Bacteria</taxon>
        <taxon>Pseudomonadati</taxon>
        <taxon>Thermodesulfobacteriota</taxon>
        <taxon>Syntrophobacteria</taxon>
        <taxon>Syntrophobacterales</taxon>
        <taxon>Syntrophobacteraceae</taxon>
        <taxon>Syntrophobacter</taxon>
    </lineage>
</organism>
<dbReference type="InterPro" id="IPR004161">
    <property type="entry name" value="EFTu-like_2"/>
</dbReference>
<keyword evidence="2" id="KW-0963">Cytoplasm</keyword>
<dbReference type="InterPro" id="IPR042116">
    <property type="entry name" value="TypA/BipA_C"/>
</dbReference>
<dbReference type="CDD" id="cd03710">
    <property type="entry name" value="BipA_TypA_C"/>
    <property type="match status" value="1"/>
</dbReference>
<dbReference type="InterPro" id="IPR027417">
    <property type="entry name" value="P-loop_NTPase"/>
</dbReference>
<dbReference type="FunFam" id="3.30.70.870:FF:000003">
    <property type="entry name" value="GTP-binding protein TypA"/>
    <property type="match status" value="1"/>
</dbReference>
<dbReference type="SUPFAM" id="SSF54980">
    <property type="entry name" value="EF-G C-terminal domain-like"/>
    <property type="match status" value="2"/>
</dbReference>
<dbReference type="Gene3D" id="3.30.70.240">
    <property type="match status" value="1"/>
</dbReference>
<dbReference type="HOGENOM" id="CLU_017016_4_0_7"/>
<evidence type="ECO:0000259" key="3">
    <source>
        <dbReference type="PROSITE" id="PS51722"/>
    </source>
</evidence>
<dbReference type="GO" id="GO:0000027">
    <property type="term" value="P:ribosomal large subunit assembly"/>
    <property type="evidence" value="ECO:0007669"/>
    <property type="project" value="UniProtKB-UniRule"/>
</dbReference>
<dbReference type="InterPro" id="IPR035647">
    <property type="entry name" value="EFG_III/V"/>
</dbReference>
<evidence type="ECO:0000256" key="1">
    <source>
        <dbReference type="ARBA" id="ARBA00023134"/>
    </source>
</evidence>
<dbReference type="Pfam" id="PF21018">
    <property type="entry name" value="BipA_C"/>
    <property type="match status" value="1"/>
</dbReference>
<dbReference type="GO" id="GO:0019843">
    <property type="term" value="F:rRNA binding"/>
    <property type="evidence" value="ECO:0007669"/>
    <property type="project" value="UniProtKB-KW"/>
</dbReference>
<dbReference type="STRING" id="335543.Sfum_2868"/>
<dbReference type="InterPro" id="IPR031157">
    <property type="entry name" value="G_TR_CS"/>
</dbReference>
<dbReference type="InterPro" id="IPR006298">
    <property type="entry name" value="BipA"/>
</dbReference>
<dbReference type="EMBL" id="CP000478">
    <property type="protein sequence ID" value="ABK18545.1"/>
    <property type="molecule type" value="Genomic_DNA"/>
</dbReference>
<comment type="subunit">
    <text evidence="2">Monomer.</text>
</comment>
<dbReference type="Proteomes" id="UP000001784">
    <property type="component" value="Chromosome"/>
</dbReference>
<dbReference type="InterPro" id="IPR047041">
    <property type="entry name" value="BipA_GTP-bd_dom"/>
</dbReference>
<dbReference type="Gene3D" id="2.40.30.10">
    <property type="entry name" value="Translation factors"/>
    <property type="match status" value="1"/>
</dbReference>
<dbReference type="PANTHER" id="PTHR42908">
    <property type="entry name" value="TRANSLATION ELONGATION FACTOR-RELATED"/>
    <property type="match status" value="1"/>
</dbReference>
<dbReference type="GO" id="GO:0000049">
    <property type="term" value="F:tRNA binding"/>
    <property type="evidence" value="ECO:0007669"/>
    <property type="project" value="UniProtKB-KW"/>
</dbReference>
<keyword evidence="2" id="KW-0820">tRNA-binding</keyword>
<dbReference type="SUPFAM" id="SSF50447">
    <property type="entry name" value="Translation proteins"/>
    <property type="match status" value="1"/>
</dbReference>
<dbReference type="PROSITE" id="PS51722">
    <property type="entry name" value="G_TR_2"/>
    <property type="match status" value="1"/>
</dbReference>
<gene>
    <name evidence="2" type="primary">bipA</name>
    <name evidence="4" type="ordered locus">Sfum_2868</name>
</gene>
<dbReference type="FunCoup" id="A0LM93">
    <property type="interactions" value="447"/>
</dbReference>
<evidence type="ECO:0000313" key="5">
    <source>
        <dbReference type="Proteomes" id="UP000001784"/>
    </source>
</evidence>
<dbReference type="KEGG" id="sfu:Sfum_2868"/>
<comment type="similarity">
    <text evidence="2">Belongs to the TRAFAC class translation factor GTPase superfamily. Classic translation factor GTPase family. BipA subfamily.</text>
</comment>
<dbReference type="RefSeq" id="WP_011699710.1">
    <property type="nucleotide sequence ID" value="NC_008554.1"/>
</dbReference>
<dbReference type="OrthoDB" id="9801472at2"/>
<dbReference type="NCBIfam" id="TIGR01394">
    <property type="entry name" value="TypA_BipA"/>
    <property type="match status" value="1"/>
</dbReference>
<dbReference type="CDD" id="cd03691">
    <property type="entry name" value="BipA_TypA_II"/>
    <property type="match status" value="1"/>
</dbReference>
<dbReference type="FunFam" id="3.40.50.300:FF:000055">
    <property type="entry name" value="GTP-binding protein TypA"/>
    <property type="match status" value="1"/>
</dbReference>
<dbReference type="InterPro" id="IPR000795">
    <property type="entry name" value="T_Tr_GTP-bd_dom"/>
</dbReference>
<dbReference type="Gene3D" id="3.40.50.300">
    <property type="entry name" value="P-loop containing nucleotide triphosphate hydrolases"/>
    <property type="match status" value="1"/>
</dbReference>
<reference evidence="4 5" key="1">
    <citation type="submission" date="2006-10" db="EMBL/GenBank/DDBJ databases">
        <title>Complete sequence of Syntrophobacter fumaroxidans MPOB.</title>
        <authorList>
            <consortium name="US DOE Joint Genome Institute"/>
            <person name="Copeland A."/>
            <person name="Lucas S."/>
            <person name="Lapidus A."/>
            <person name="Barry K."/>
            <person name="Detter J.C."/>
            <person name="Glavina del Rio T."/>
            <person name="Hammon N."/>
            <person name="Israni S."/>
            <person name="Pitluck S."/>
            <person name="Goltsman E.G."/>
            <person name="Martinez M."/>
            <person name="Schmutz J."/>
            <person name="Larimer F."/>
            <person name="Land M."/>
            <person name="Hauser L."/>
            <person name="Kyrpides N."/>
            <person name="Kim E."/>
            <person name="Boone D.R."/>
            <person name="Brockman F."/>
            <person name="Culley D."/>
            <person name="Ferry J."/>
            <person name="Gunsalus R."/>
            <person name="McInerney M.J."/>
            <person name="Morrison M."/>
            <person name="Plugge C."/>
            <person name="Rohlin L."/>
            <person name="Scholten J."/>
            <person name="Sieber J."/>
            <person name="Stams A.J.M."/>
            <person name="Worm P."/>
            <person name="Henstra A.M."/>
            <person name="Richardson P."/>
        </authorList>
    </citation>
    <scope>NUCLEOTIDE SEQUENCE [LARGE SCALE GENOMIC DNA]</scope>
    <source>
        <strain evidence="5">DSM 10017 / MPOB</strain>
    </source>
</reference>
<dbReference type="AlphaFoldDB" id="A0LM93"/>
<dbReference type="GO" id="GO:0005525">
    <property type="term" value="F:GTP binding"/>
    <property type="evidence" value="ECO:0007669"/>
    <property type="project" value="UniProtKB-UniRule"/>
</dbReference>
<dbReference type="Pfam" id="PF00009">
    <property type="entry name" value="GTP_EFTU"/>
    <property type="match status" value="1"/>
</dbReference>
<dbReference type="GO" id="GO:0003924">
    <property type="term" value="F:GTPase activity"/>
    <property type="evidence" value="ECO:0007669"/>
    <property type="project" value="UniProtKB-UniRule"/>
</dbReference>
<dbReference type="Pfam" id="PF03144">
    <property type="entry name" value="GTP_EFTU_D2"/>
    <property type="match status" value="1"/>
</dbReference>
<dbReference type="CDD" id="cd01891">
    <property type="entry name" value="TypA_BipA"/>
    <property type="match status" value="1"/>
</dbReference>
<keyword evidence="2" id="KW-0547">Nucleotide-binding</keyword>
<dbReference type="InterPro" id="IPR047042">
    <property type="entry name" value="BipA_II"/>
</dbReference>
<keyword evidence="2" id="KW-0690">Ribosome biogenesis</keyword>
<dbReference type="Gene3D" id="2.40.50.250">
    <property type="entry name" value="bipa protein"/>
    <property type="match status" value="1"/>
</dbReference>
<name>A0LM93_SYNFM</name>
<evidence type="ECO:0000256" key="2">
    <source>
        <dbReference type="HAMAP-Rule" id="MF_00849"/>
    </source>
</evidence>
<dbReference type="GO" id="GO:1990904">
    <property type="term" value="C:ribonucleoprotein complex"/>
    <property type="evidence" value="ECO:0007669"/>
    <property type="project" value="TreeGrafter"/>
</dbReference>
<comment type="subcellular location">
    <subcellularLocation>
        <location evidence="2">Cytoplasm</location>
    </subcellularLocation>
    <text evidence="2">Binds to ribosomes.</text>
</comment>
<keyword evidence="2" id="KW-0694">RNA-binding</keyword>
<dbReference type="PANTHER" id="PTHR42908:SF8">
    <property type="entry name" value="TR-TYPE G DOMAIN-CONTAINING PROTEIN"/>
    <property type="match status" value="1"/>
</dbReference>
<dbReference type="PROSITE" id="PS00301">
    <property type="entry name" value="G_TR_1"/>
    <property type="match status" value="1"/>
</dbReference>
<dbReference type="InParanoid" id="A0LM93"/>
<proteinExistence type="inferred from homology"/>
<evidence type="ECO:0000313" key="4">
    <source>
        <dbReference type="EMBL" id="ABK18545.1"/>
    </source>
</evidence>
<dbReference type="InterPro" id="IPR009000">
    <property type="entry name" value="Transl_B-barrel_sf"/>
</dbReference>
<dbReference type="InterPro" id="IPR035651">
    <property type="entry name" value="BipA_V"/>
</dbReference>
<dbReference type="SUPFAM" id="SSF52540">
    <property type="entry name" value="P-loop containing nucleoside triphosphate hydrolases"/>
    <property type="match status" value="1"/>
</dbReference>
<comment type="function">
    <text evidence="2">A 50S ribosomal subunit assembly protein with GTPase activity, required for 50S subunit assembly at low temperatures, may also play a role in translation. Binds GTP and analogs. Binds the 70S ribosome between the 30S and 50S subunits, in a similar position as ribosome-bound EF-G; it contacts a number of ribosomal proteins, both rRNAs and the A-site tRNA.</text>
</comment>
<feature type="binding site" evidence="2">
    <location>
        <begin position="130"/>
        <end position="133"/>
    </location>
    <ligand>
        <name>GTP</name>
        <dbReference type="ChEBI" id="CHEBI:37565"/>
    </ligand>
</feature>
<keyword evidence="2" id="KW-0378">Hydrolase</keyword>
<dbReference type="PRINTS" id="PR00315">
    <property type="entry name" value="ELONGATNFCT"/>
</dbReference>
<dbReference type="GO" id="GO:0043022">
    <property type="term" value="F:ribosome binding"/>
    <property type="evidence" value="ECO:0007669"/>
    <property type="project" value="UniProtKB-UniRule"/>
</dbReference>
<dbReference type="FunFam" id="2.40.50.250:FF:000001">
    <property type="entry name" value="GTP-binding protein TypA"/>
    <property type="match status" value="1"/>
</dbReference>
<dbReference type="InterPro" id="IPR000640">
    <property type="entry name" value="EFG_V-like"/>
</dbReference>
<accession>A0LM93</accession>
<dbReference type="EC" id="3.6.5.-" evidence="2"/>
<dbReference type="CDD" id="cd16263">
    <property type="entry name" value="BipA_III"/>
    <property type="match status" value="1"/>
</dbReference>
<keyword evidence="5" id="KW-1185">Reference proteome</keyword>
<dbReference type="InterPro" id="IPR005225">
    <property type="entry name" value="Small_GTP-bd"/>
</dbReference>
<dbReference type="eggNOG" id="COG1217">
    <property type="taxonomic scope" value="Bacteria"/>
</dbReference>
<sequence>MQTRKDLRNLAIIAHVDHGKTTLVDAMLWQSGVFRENEQVAERVMDSLDLEREKGITIMAKNTAITYRGTKINIVDTPGHADFGGEVERTLNMVDGVMLLVDATEGPLPQTRFVLGKALARGLPPIVVINKIDRPDRRINEVLDEIYDLFIDLDATEEQLDFPVLYTNARAGVALTGPDGRGRDLVPLFEAILEHIPAPTCDPEAPLQFLVTTLQHSDYVGRIGVGKVVNGVLRRNREVALLKPDSPPLGASLSQVYTYEGLNRVEREEVPAGDIAAVAGVDDIFIGDTLGDLAEPRPLPVITVEEPTISMVFSVNTSPLAGRDGKFLTSRHIKERLDKELLYNVSIRVEQAENRDSYRVNARGELQLAVLVETMRREGFELSLSKPKVITRDVKGRLSEPMELAVVDVPEKFVGIVTEMLSSRRGKMTRMINNGFGRVRLEFEIASRGLIGFRSRFLTETRGTGILNALLVGYMPHAGEIAGRPNGVLVSDRDGRAVTYAIHHLQPRGTIFVNPGEPVYAGMIVGENSRSEDIRVNITKEKKLTNIRAAGSDEALHLIPPRRFTLEQAMEYISDDELVEVTPGAIRLRKMERR</sequence>
<dbReference type="GO" id="GO:0005829">
    <property type="term" value="C:cytosol"/>
    <property type="evidence" value="ECO:0007669"/>
    <property type="project" value="TreeGrafter"/>
</dbReference>
<dbReference type="InterPro" id="IPR047043">
    <property type="entry name" value="BipA_III"/>
</dbReference>
<dbReference type="Pfam" id="PF00679">
    <property type="entry name" value="EFG_C"/>
    <property type="match status" value="1"/>
</dbReference>
<keyword evidence="2" id="KW-0699">rRNA-binding</keyword>
<dbReference type="NCBIfam" id="TIGR00231">
    <property type="entry name" value="small_GTP"/>
    <property type="match status" value="1"/>
</dbReference>
<feature type="binding site" evidence="2">
    <location>
        <begin position="17"/>
        <end position="22"/>
    </location>
    <ligand>
        <name>GTP</name>
        <dbReference type="ChEBI" id="CHEBI:37565"/>
    </ligand>
</feature>